<evidence type="ECO:0000313" key="3">
    <source>
        <dbReference type="EMBL" id="MBP0481441.1"/>
    </source>
</evidence>
<dbReference type="GO" id="GO:0016289">
    <property type="term" value="F:acyl-CoA hydrolase activity"/>
    <property type="evidence" value="ECO:0007669"/>
    <property type="project" value="UniProtKB-ARBA"/>
</dbReference>
<evidence type="ECO:0000256" key="1">
    <source>
        <dbReference type="ARBA" id="ARBA00022801"/>
    </source>
</evidence>
<feature type="domain" description="Thioesterase" evidence="2">
    <location>
        <begin position="44"/>
        <end position="121"/>
    </location>
</feature>
<dbReference type="Proteomes" id="UP000675940">
    <property type="component" value="Unassembled WGS sequence"/>
</dbReference>
<dbReference type="CDD" id="cd03443">
    <property type="entry name" value="PaaI_thioesterase"/>
    <property type="match status" value="1"/>
</dbReference>
<dbReference type="RefSeq" id="WP_209359132.1">
    <property type="nucleotide sequence ID" value="NZ_JAGISH010000001.1"/>
</dbReference>
<proteinExistence type="predicted"/>
<gene>
    <name evidence="3" type="ORF">J5474_02915</name>
</gene>
<accession>A0A940MMK0</accession>
<dbReference type="AlphaFoldDB" id="A0A940MMK0"/>
<dbReference type="SUPFAM" id="SSF54637">
    <property type="entry name" value="Thioesterase/thiol ester dehydrase-isomerase"/>
    <property type="match status" value="1"/>
</dbReference>
<evidence type="ECO:0000259" key="2">
    <source>
        <dbReference type="Pfam" id="PF03061"/>
    </source>
</evidence>
<dbReference type="InterPro" id="IPR006683">
    <property type="entry name" value="Thioestr_dom"/>
</dbReference>
<keyword evidence="1" id="KW-0378">Hydrolase</keyword>
<reference evidence="3" key="1">
    <citation type="submission" date="2021-03" db="EMBL/GenBank/DDBJ databases">
        <title>Sagittula salina sp. nov. strain M10.9X isolated from the marine waste.</title>
        <authorList>
            <person name="Satari L."/>
            <person name="Molina-Menor E."/>
            <person name="Vidal-Verdu A."/>
            <person name="Pascual J."/>
            <person name="Pereto J."/>
            <person name="Porcar M."/>
        </authorList>
    </citation>
    <scope>NUCLEOTIDE SEQUENCE</scope>
    <source>
        <strain evidence="3">M10.9X</strain>
    </source>
</reference>
<dbReference type="InterPro" id="IPR003736">
    <property type="entry name" value="PAAI_dom"/>
</dbReference>
<dbReference type="Gene3D" id="3.10.129.10">
    <property type="entry name" value="Hotdog Thioesterase"/>
    <property type="match status" value="1"/>
</dbReference>
<dbReference type="InterPro" id="IPR029069">
    <property type="entry name" value="HotDog_dom_sf"/>
</dbReference>
<dbReference type="EMBL" id="JAGISH010000001">
    <property type="protein sequence ID" value="MBP0481441.1"/>
    <property type="molecule type" value="Genomic_DNA"/>
</dbReference>
<sequence>MDESLREEPYPFQAHLGMEVADWGPDRCRITLPVAHHLMNRHMNVHGGVYASVLDTCMGYAGCWTGDPDRVQLCLTLSLNVQFISRPRGAVLTAVGRRTGGGKGTFFAEAEVSDETGELVAKGTGVFKYRRQAATR</sequence>
<dbReference type="Pfam" id="PF03061">
    <property type="entry name" value="4HBT"/>
    <property type="match status" value="1"/>
</dbReference>
<protein>
    <submittedName>
        <fullName evidence="3">PaaI family thioesterase</fullName>
    </submittedName>
</protein>
<name>A0A940MMK0_9RHOB</name>
<keyword evidence="4" id="KW-1185">Reference proteome</keyword>
<comment type="caution">
    <text evidence="3">The sequence shown here is derived from an EMBL/GenBank/DDBJ whole genome shotgun (WGS) entry which is preliminary data.</text>
</comment>
<evidence type="ECO:0000313" key="4">
    <source>
        <dbReference type="Proteomes" id="UP000675940"/>
    </source>
</evidence>
<dbReference type="NCBIfam" id="TIGR00369">
    <property type="entry name" value="unchar_dom_1"/>
    <property type="match status" value="1"/>
</dbReference>
<organism evidence="3 4">
    <name type="scientific">Sagittula salina</name>
    <dbReference type="NCBI Taxonomy" id="2820268"/>
    <lineage>
        <taxon>Bacteria</taxon>
        <taxon>Pseudomonadati</taxon>
        <taxon>Pseudomonadota</taxon>
        <taxon>Alphaproteobacteria</taxon>
        <taxon>Rhodobacterales</taxon>
        <taxon>Roseobacteraceae</taxon>
        <taxon>Sagittula</taxon>
    </lineage>
</organism>